<keyword evidence="4" id="KW-1185">Reference proteome</keyword>
<feature type="compositionally biased region" description="Basic residues" evidence="1">
    <location>
        <begin position="66"/>
        <end position="78"/>
    </location>
</feature>
<proteinExistence type="predicted"/>
<gene>
    <name evidence="3" type="ORF">HMPREF9696_04045</name>
</gene>
<dbReference type="AlphaFoldDB" id="K8NTN1"/>
<keyword evidence="2" id="KW-0732">Signal</keyword>
<comment type="caution">
    <text evidence="3">The sequence shown here is derived from an EMBL/GenBank/DDBJ whole genome shotgun (WGS) entry which is preliminary data.</text>
</comment>
<sequence>MQRFLRIGIVISLFATVCAASANTSAFARGAAPSIMNSPGYQRALEESRRRYRLEVQPPVRPQPTHPRKKKRHRTHHH</sequence>
<feature type="chain" id="PRO_5003921462" evidence="2">
    <location>
        <begin position="23"/>
        <end position="78"/>
    </location>
</feature>
<evidence type="ECO:0000256" key="1">
    <source>
        <dbReference type="SAM" id="MobiDB-lite"/>
    </source>
</evidence>
<feature type="region of interest" description="Disordered" evidence="1">
    <location>
        <begin position="49"/>
        <end position="78"/>
    </location>
</feature>
<reference evidence="3 4" key="1">
    <citation type="submission" date="2012-04" db="EMBL/GenBank/DDBJ databases">
        <title>The Genome Sequence of Afipia clevelandensis ATCC 49720.</title>
        <authorList>
            <consortium name="The Broad Institute Genome Sequencing Platform"/>
            <person name="Earl A."/>
            <person name="Ward D."/>
            <person name="Feldgarden M."/>
            <person name="Gevers D."/>
            <person name="Huys G."/>
            <person name="Walker B."/>
            <person name="Young S.K."/>
            <person name="Zeng Q."/>
            <person name="Gargeya S."/>
            <person name="Fitzgerald M."/>
            <person name="Haas B."/>
            <person name="Abouelleil A."/>
            <person name="Alvarado L."/>
            <person name="Arachchi H.M."/>
            <person name="Berlin A."/>
            <person name="Chapman S.B."/>
            <person name="Goldberg J."/>
            <person name="Griggs A."/>
            <person name="Gujja S."/>
            <person name="Hansen M."/>
            <person name="Howarth C."/>
            <person name="Imamovic A."/>
            <person name="Larimer J."/>
            <person name="McCowen C."/>
            <person name="Montmayeur A."/>
            <person name="Murphy C."/>
            <person name="Neiman D."/>
            <person name="Pearson M."/>
            <person name="Priest M."/>
            <person name="Roberts A."/>
            <person name="Saif S."/>
            <person name="Shea T."/>
            <person name="Sisk P."/>
            <person name="Sykes S."/>
            <person name="Wortman J."/>
            <person name="Nusbaum C."/>
            <person name="Birren B."/>
        </authorList>
    </citation>
    <scope>NUCLEOTIDE SEQUENCE [LARGE SCALE GENOMIC DNA]</scope>
    <source>
        <strain evidence="3 4">ATCC 49720</strain>
    </source>
</reference>
<evidence type="ECO:0000256" key="2">
    <source>
        <dbReference type="SAM" id="SignalP"/>
    </source>
</evidence>
<name>K8NTN1_9BRAD</name>
<accession>K8NTN1</accession>
<protein>
    <submittedName>
        <fullName evidence="3">Uncharacterized protein</fullName>
    </submittedName>
</protein>
<evidence type="ECO:0000313" key="4">
    <source>
        <dbReference type="Proteomes" id="UP000001095"/>
    </source>
</evidence>
<dbReference type="Proteomes" id="UP000001095">
    <property type="component" value="Unassembled WGS sequence"/>
</dbReference>
<dbReference type="HOGENOM" id="CLU_191270_0_0_5"/>
<organism evidence="3 4">
    <name type="scientific">Afipia clevelandensis ATCC 49720</name>
    <dbReference type="NCBI Taxonomy" id="883079"/>
    <lineage>
        <taxon>Bacteria</taxon>
        <taxon>Pseudomonadati</taxon>
        <taxon>Pseudomonadota</taxon>
        <taxon>Alphaproteobacteria</taxon>
        <taxon>Hyphomicrobiales</taxon>
        <taxon>Nitrobacteraceae</taxon>
        <taxon>Afipia</taxon>
    </lineage>
</organism>
<evidence type="ECO:0000313" key="3">
    <source>
        <dbReference type="EMBL" id="EKS31824.1"/>
    </source>
</evidence>
<feature type="signal peptide" evidence="2">
    <location>
        <begin position="1"/>
        <end position="22"/>
    </location>
</feature>
<dbReference type="EMBL" id="AGWY01000018">
    <property type="protein sequence ID" value="EKS31824.1"/>
    <property type="molecule type" value="Genomic_DNA"/>
</dbReference>